<dbReference type="AlphaFoldDB" id="A0A0A2T5C3"/>
<comment type="caution">
    <text evidence="2">The sequence shown here is derived from an EMBL/GenBank/DDBJ whole genome shotgun (WGS) entry which is preliminary data.</text>
</comment>
<dbReference type="OrthoDB" id="467062at2"/>
<evidence type="ECO:0000313" key="2">
    <source>
        <dbReference type="EMBL" id="KGP62638.1"/>
    </source>
</evidence>
<dbReference type="Pfam" id="PF09012">
    <property type="entry name" value="FeoC"/>
    <property type="match status" value="1"/>
</dbReference>
<gene>
    <name evidence="2" type="ORF">EP47_10505</name>
</gene>
<proteinExistence type="predicted"/>
<dbReference type="InterPro" id="IPR015102">
    <property type="entry name" value="Tscrpt_reg_HTH_FeoC"/>
</dbReference>
<protein>
    <recommendedName>
        <fullName evidence="1">Transcriptional regulator HTH-type FeoC domain-containing protein</fullName>
    </recommendedName>
</protein>
<keyword evidence="3" id="KW-1185">Reference proteome</keyword>
<dbReference type="SUPFAM" id="SSF46785">
    <property type="entry name" value="Winged helix' DNA-binding domain"/>
    <property type="match status" value="1"/>
</dbReference>
<evidence type="ECO:0000259" key="1">
    <source>
        <dbReference type="Pfam" id="PF09012"/>
    </source>
</evidence>
<name>A0A0A2T5C3_9GAMM</name>
<organism evidence="2 3">
    <name type="scientific">Legionella norrlandica</name>
    <dbReference type="NCBI Taxonomy" id="1498499"/>
    <lineage>
        <taxon>Bacteria</taxon>
        <taxon>Pseudomonadati</taxon>
        <taxon>Pseudomonadota</taxon>
        <taxon>Gammaproteobacteria</taxon>
        <taxon>Legionellales</taxon>
        <taxon>Legionellaceae</taxon>
        <taxon>Legionella</taxon>
    </lineage>
</organism>
<dbReference type="InterPro" id="IPR036390">
    <property type="entry name" value="WH_DNA-bd_sf"/>
</dbReference>
<dbReference type="EMBL" id="JNCF01000050">
    <property type="protein sequence ID" value="KGP62638.1"/>
    <property type="molecule type" value="Genomic_DNA"/>
</dbReference>
<feature type="domain" description="Transcriptional regulator HTH-type FeoC" evidence="1">
    <location>
        <begin position="1"/>
        <end position="68"/>
    </location>
</feature>
<accession>A0A0A2T5C3</accession>
<evidence type="ECO:0000313" key="3">
    <source>
        <dbReference type="Proteomes" id="UP000054422"/>
    </source>
</evidence>
<dbReference type="STRING" id="1498499.EP47_10505"/>
<sequence length="70" mass="8361">MLLQIRDFIRRERFVSTQQLSREFHLDLTALQPMLDIWVKKGTIRKCQGDSNCKSACFKCRVSPDYYYIV</sequence>
<dbReference type="Gene3D" id="1.10.10.10">
    <property type="entry name" value="Winged helix-like DNA-binding domain superfamily/Winged helix DNA-binding domain"/>
    <property type="match status" value="1"/>
</dbReference>
<dbReference type="Proteomes" id="UP000054422">
    <property type="component" value="Unassembled WGS sequence"/>
</dbReference>
<dbReference type="RefSeq" id="WP_035890745.1">
    <property type="nucleotide sequence ID" value="NZ_JNCF01000050.1"/>
</dbReference>
<dbReference type="InterPro" id="IPR036388">
    <property type="entry name" value="WH-like_DNA-bd_sf"/>
</dbReference>
<reference evidence="2 3" key="1">
    <citation type="submission" date="2014-05" db="EMBL/GenBank/DDBJ databases">
        <authorList>
            <person name="Rizzardi K."/>
            <person name="Winiecka-Krusnell J."/>
            <person name="Ramliden M."/>
            <person name="Alm E."/>
            <person name="Andersson S."/>
            <person name="Byfors S."/>
        </authorList>
    </citation>
    <scope>NUCLEOTIDE SEQUENCE [LARGE SCALE GENOMIC DNA]</scope>
    <source>
        <strain evidence="2 3">LEGN</strain>
    </source>
</reference>